<dbReference type="Gene3D" id="2.30.42.10">
    <property type="match status" value="1"/>
</dbReference>
<evidence type="ECO:0000313" key="4">
    <source>
        <dbReference type="Proteomes" id="UP001497525"/>
    </source>
</evidence>
<dbReference type="SUPFAM" id="SSF50156">
    <property type="entry name" value="PDZ domain-like"/>
    <property type="match status" value="1"/>
</dbReference>
<dbReference type="PANTHER" id="PTHR14191">
    <property type="entry name" value="PDZ DOMAIN CONTAINING PROTEIN"/>
    <property type="match status" value="1"/>
</dbReference>
<organism evidence="3 4">
    <name type="scientific">Calicophoron daubneyi</name>
    <name type="common">Rumen fluke</name>
    <name type="synonym">Paramphistomum daubneyi</name>
    <dbReference type="NCBI Taxonomy" id="300641"/>
    <lineage>
        <taxon>Eukaryota</taxon>
        <taxon>Metazoa</taxon>
        <taxon>Spiralia</taxon>
        <taxon>Lophotrochozoa</taxon>
        <taxon>Platyhelminthes</taxon>
        <taxon>Trematoda</taxon>
        <taxon>Digenea</taxon>
        <taxon>Plagiorchiida</taxon>
        <taxon>Pronocephalata</taxon>
        <taxon>Paramphistomoidea</taxon>
        <taxon>Paramphistomidae</taxon>
        <taxon>Calicophoron</taxon>
    </lineage>
</organism>
<dbReference type="Proteomes" id="UP001497525">
    <property type="component" value="Unassembled WGS sequence"/>
</dbReference>
<sequence>MTDVPETEVARVRLCHLRIWRNFKGYGFSLRSEPLLDEQIIENIEEGSPAKFGGLHDGDILLKVNGRSVAKLPHKDIVEMIKGKREEVRLLVVRPDVYETIKGADSPAFIAEREATRCETPIEASIFGSASSLNEAERHLVRADTETINQILAKHHRKIRSKYGHINHGMTHEVNDGIKG</sequence>
<dbReference type="InterPro" id="IPR051067">
    <property type="entry name" value="NHER"/>
</dbReference>
<reference evidence="3" key="1">
    <citation type="submission" date="2024-06" db="EMBL/GenBank/DDBJ databases">
        <authorList>
            <person name="Liu X."/>
            <person name="Lenzi L."/>
            <person name="Haldenby T S."/>
            <person name="Uol C."/>
        </authorList>
    </citation>
    <scope>NUCLEOTIDE SEQUENCE</scope>
</reference>
<dbReference type="CDD" id="cd06768">
    <property type="entry name" value="PDZ_NHERF-like"/>
    <property type="match status" value="1"/>
</dbReference>
<keyword evidence="1" id="KW-0677">Repeat</keyword>
<accession>A0AAV2T8J9</accession>
<dbReference type="PANTHER" id="PTHR14191:SF3">
    <property type="entry name" value="NA(+)_H(+) EXCHANGE REGULATORY COFACTOR-LIKE PROTEIN NRFL-1"/>
    <property type="match status" value="1"/>
</dbReference>
<evidence type="ECO:0000313" key="3">
    <source>
        <dbReference type="EMBL" id="CAL5132601.1"/>
    </source>
</evidence>
<dbReference type="Pfam" id="PF00595">
    <property type="entry name" value="PDZ"/>
    <property type="match status" value="1"/>
</dbReference>
<gene>
    <name evidence="3" type="ORF">CDAUBV1_LOCUS5453</name>
</gene>
<name>A0AAV2T8J9_CALDB</name>
<protein>
    <recommendedName>
        <fullName evidence="2">PDZ domain-containing protein</fullName>
    </recommendedName>
</protein>
<dbReference type="PROSITE" id="PS50106">
    <property type="entry name" value="PDZ"/>
    <property type="match status" value="1"/>
</dbReference>
<dbReference type="AlphaFoldDB" id="A0AAV2T8J9"/>
<dbReference type="GO" id="GO:0016324">
    <property type="term" value="C:apical plasma membrane"/>
    <property type="evidence" value="ECO:0007669"/>
    <property type="project" value="TreeGrafter"/>
</dbReference>
<dbReference type="GO" id="GO:0043495">
    <property type="term" value="F:protein-membrane adaptor activity"/>
    <property type="evidence" value="ECO:0007669"/>
    <property type="project" value="TreeGrafter"/>
</dbReference>
<evidence type="ECO:0000259" key="2">
    <source>
        <dbReference type="PROSITE" id="PS50106"/>
    </source>
</evidence>
<comment type="caution">
    <text evidence="3">The sequence shown here is derived from an EMBL/GenBank/DDBJ whole genome shotgun (WGS) entry which is preliminary data.</text>
</comment>
<proteinExistence type="predicted"/>
<evidence type="ECO:0000256" key="1">
    <source>
        <dbReference type="ARBA" id="ARBA00022737"/>
    </source>
</evidence>
<dbReference type="SMART" id="SM00228">
    <property type="entry name" value="PDZ"/>
    <property type="match status" value="1"/>
</dbReference>
<dbReference type="EMBL" id="CAXLJL010000134">
    <property type="protein sequence ID" value="CAL5132601.1"/>
    <property type="molecule type" value="Genomic_DNA"/>
</dbReference>
<dbReference type="InterPro" id="IPR001478">
    <property type="entry name" value="PDZ"/>
</dbReference>
<feature type="domain" description="PDZ" evidence="2">
    <location>
        <begin position="16"/>
        <end position="96"/>
    </location>
</feature>
<dbReference type="InterPro" id="IPR036034">
    <property type="entry name" value="PDZ_sf"/>
</dbReference>
<dbReference type="GO" id="GO:0072659">
    <property type="term" value="P:protein localization to plasma membrane"/>
    <property type="evidence" value="ECO:0007669"/>
    <property type="project" value="TreeGrafter"/>
</dbReference>